<proteinExistence type="predicted"/>
<dbReference type="AlphaFoldDB" id="A0AAV8ZBB0"/>
<evidence type="ECO:0000313" key="2">
    <source>
        <dbReference type="EMBL" id="KAJ8961121.1"/>
    </source>
</evidence>
<feature type="region of interest" description="Disordered" evidence="1">
    <location>
        <begin position="156"/>
        <end position="178"/>
    </location>
</feature>
<evidence type="ECO:0000256" key="1">
    <source>
        <dbReference type="SAM" id="MobiDB-lite"/>
    </source>
</evidence>
<evidence type="ECO:0000313" key="3">
    <source>
        <dbReference type="Proteomes" id="UP001162162"/>
    </source>
</evidence>
<organism evidence="2 3">
    <name type="scientific">Aromia moschata</name>
    <dbReference type="NCBI Taxonomy" id="1265417"/>
    <lineage>
        <taxon>Eukaryota</taxon>
        <taxon>Metazoa</taxon>
        <taxon>Ecdysozoa</taxon>
        <taxon>Arthropoda</taxon>
        <taxon>Hexapoda</taxon>
        <taxon>Insecta</taxon>
        <taxon>Pterygota</taxon>
        <taxon>Neoptera</taxon>
        <taxon>Endopterygota</taxon>
        <taxon>Coleoptera</taxon>
        <taxon>Polyphaga</taxon>
        <taxon>Cucujiformia</taxon>
        <taxon>Chrysomeloidea</taxon>
        <taxon>Cerambycidae</taxon>
        <taxon>Cerambycinae</taxon>
        <taxon>Callichromatini</taxon>
        <taxon>Aromia</taxon>
    </lineage>
</organism>
<dbReference type="EMBL" id="JAPWTK010000006">
    <property type="protein sequence ID" value="KAJ8961121.1"/>
    <property type="molecule type" value="Genomic_DNA"/>
</dbReference>
<name>A0AAV8ZBB0_9CUCU</name>
<gene>
    <name evidence="2" type="ORF">NQ318_008798</name>
</gene>
<reference evidence="2" key="1">
    <citation type="journal article" date="2023" name="Insect Mol. Biol.">
        <title>Genome sequencing provides insights into the evolution of gene families encoding plant cell wall-degrading enzymes in longhorned beetles.</title>
        <authorList>
            <person name="Shin N.R."/>
            <person name="Okamura Y."/>
            <person name="Kirsch R."/>
            <person name="Pauchet Y."/>
        </authorList>
    </citation>
    <scope>NUCLEOTIDE SEQUENCE</scope>
    <source>
        <strain evidence="2">AMC_N1</strain>
    </source>
</reference>
<feature type="compositionally biased region" description="Basic and acidic residues" evidence="1">
    <location>
        <begin position="169"/>
        <end position="178"/>
    </location>
</feature>
<comment type="caution">
    <text evidence="2">The sequence shown here is derived from an EMBL/GenBank/DDBJ whole genome shotgun (WGS) entry which is preliminary data.</text>
</comment>
<protein>
    <submittedName>
        <fullName evidence="2">Uncharacterized protein</fullName>
    </submittedName>
</protein>
<accession>A0AAV8ZBB0</accession>
<sequence>MNSVDFLLIISKRDVGKSRNYSRNFNSSVYDRFEWLCGCPKRNKLFCFICLVMGGQPKCMDSRRGKRESPIRAKFVLGNRIPQLRVQQQLNWPNIVRFDAGVAAHEDAVAHDADARNFPDPPIGSRSNGLFDVLNVIWKGLYGKFVARAEGDDYGSRKGNHYQRSESLSLKENDKYYQ</sequence>
<keyword evidence="3" id="KW-1185">Reference proteome</keyword>
<dbReference type="Proteomes" id="UP001162162">
    <property type="component" value="Unassembled WGS sequence"/>
</dbReference>